<keyword evidence="1" id="KW-0378">Hydrolase</keyword>
<dbReference type="Gene3D" id="1.10.3020.20">
    <property type="match status" value="1"/>
</dbReference>
<dbReference type="SUPFAM" id="SSF53474">
    <property type="entry name" value="alpha/beta-Hydrolases"/>
    <property type="match status" value="1"/>
</dbReference>
<sequence>MGSLRKVGDIEVLHVKSTPVGIAEKPTSQYNGFSPSKILLPRGHKLTDSNRSFPVDTIWERDIAITMRDGVKLYADVFRPSNESLRVPAIMVWSPYGKTGTGYFSLDNIPCRVGVPKANLSGYEKFEGPDPAEWIQHDYAIVNVDPRGVFASEGDICFFGTAEGRDGFDTIEHLAKLRWCNGKVATMGNSWLASAQWFIAAERPPSLACMLPLEGLSDFYRENFCRGGVPNSTFFGPYMFRRLFGNSKTEDVASMLKLYPFMNGYWLDKRAKIEEIRTPAYVLASMSTCLHTVGSLRGFEEIPHEKKWLRLHPTQEWHDLYKPESNADFKKFLDFYTKGIENDWESTAKARISVLRYNEPPLYNLSFSTWPIPETQWRSLRLSSNWKLTEDSPDSGKASYQADIVGQQDGKDQEELSFTFTFPERCTLIGPARATLYVSCAEHDEMDVFVQIRKADKDGNVLSNSNIPLHELGKSSLDEVPEINVLKYLGPTGVLRASHRAIDPSLTKPHWTAHDHTKEAKITPGEIVKLDIGIWPASIQWSAGERLVFKVAGHSMTLAEFPVLQGTYTTANKGKHTLYFGEEYKSSLQIPVVII</sequence>
<dbReference type="PANTHER" id="PTHR43056:SF10">
    <property type="entry name" value="COCE_NOND FAMILY, PUTATIVE (AFU_ORTHOLOGUE AFUA_7G00600)-RELATED"/>
    <property type="match status" value="1"/>
</dbReference>
<dbReference type="InterPro" id="IPR029058">
    <property type="entry name" value="AB_hydrolase_fold"/>
</dbReference>
<dbReference type="VEuPathDB" id="FungiDB:A1O9_12725"/>
<dbReference type="HOGENOM" id="CLU_015590_3_0_1"/>
<dbReference type="SUPFAM" id="SSF49785">
    <property type="entry name" value="Galactose-binding domain-like"/>
    <property type="match status" value="1"/>
</dbReference>
<dbReference type="SMART" id="SM00939">
    <property type="entry name" value="PepX_C"/>
    <property type="match status" value="1"/>
</dbReference>
<accession>A0A072NV20</accession>
<keyword evidence="4" id="KW-1185">Reference proteome</keyword>
<evidence type="ECO:0000313" key="4">
    <source>
        <dbReference type="Proteomes" id="UP000027920"/>
    </source>
</evidence>
<dbReference type="EMBL" id="AMGV01000026">
    <property type="protein sequence ID" value="KEF51222.1"/>
    <property type="molecule type" value="Genomic_DNA"/>
</dbReference>
<evidence type="ECO:0000256" key="1">
    <source>
        <dbReference type="ARBA" id="ARBA00022801"/>
    </source>
</evidence>
<dbReference type="Gene3D" id="2.60.120.260">
    <property type="entry name" value="Galactose-binding domain-like"/>
    <property type="match status" value="1"/>
</dbReference>
<reference evidence="3 4" key="1">
    <citation type="submission" date="2013-03" db="EMBL/GenBank/DDBJ databases">
        <title>The Genome Sequence of Exophiala aquamarina CBS 119918.</title>
        <authorList>
            <consortium name="The Broad Institute Genomics Platform"/>
            <person name="Cuomo C."/>
            <person name="de Hoog S."/>
            <person name="Gorbushina A."/>
            <person name="Walker B."/>
            <person name="Young S.K."/>
            <person name="Zeng Q."/>
            <person name="Gargeya S."/>
            <person name="Fitzgerald M."/>
            <person name="Haas B."/>
            <person name="Abouelleil A."/>
            <person name="Allen A.W."/>
            <person name="Alvarado L."/>
            <person name="Arachchi H.M."/>
            <person name="Berlin A.M."/>
            <person name="Chapman S.B."/>
            <person name="Gainer-Dewar J."/>
            <person name="Goldberg J."/>
            <person name="Griggs A."/>
            <person name="Gujja S."/>
            <person name="Hansen M."/>
            <person name="Howarth C."/>
            <person name="Imamovic A."/>
            <person name="Ireland A."/>
            <person name="Larimer J."/>
            <person name="McCowan C."/>
            <person name="Murphy C."/>
            <person name="Pearson M."/>
            <person name="Poon T.W."/>
            <person name="Priest M."/>
            <person name="Roberts A."/>
            <person name="Saif S."/>
            <person name="Shea T."/>
            <person name="Sisk P."/>
            <person name="Sykes S."/>
            <person name="Wortman J."/>
            <person name="Nusbaum C."/>
            <person name="Birren B."/>
        </authorList>
    </citation>
    <scope>NUCLEOTIDE SEQUENCE [LARGE SCALE GENOMIC DNA]</scope>
    <source>
        <strain evidence="3 4">CBS 119918</strain>
    </source>
</reference>
<dbReference type="RefSeq" id="XP_013253812.1">
    <property type="nucleotide sequence ID" value="XM_013398358.1"/>
</dbReference>
<dbReference type="AlphaFoldDB" id="A0A072NV20"/>
<dbReference type="InterPro" id="IPR005674">
    <property type="entry name" value="CocE/Ser_esterase"/>
</dbReference>
<dbReference type="NCBIfam" id="TIGR00976">
    <property type="entry name" value="CocE_NonD"/>
    <property type="match status" value="1"/>
</dbReference>
<dbReference type="InterPro" id="IPR000383">
    <property type="entry name" value="Xaa-Pro-like_dom"/>
</dbReference>
<proteinExistence type="predicted"/>
<comment type="caution">
    <text evidence="3">The sequence shown here is derived from an EMBL/GenBank/DDBJ whole genome shotgun (WGS) entry which is preliminary data.</text>
</comment>
<dbReference type="InterPro" id="IPR013736">
    <property type="entry name" value="Xaa-Pro_dipept_C"/>
</dbReference>
<dbReference type="InterPro" id="IPR008979">
    <property type="entry name" value="Galactose-bd-like_sf"/>
</dbReference>
<dbReference type="Proteomes" id="UP000027920">
    <property type="component" value="Unassembled WGS sequence"/>
</dbReference>
<dbReference type="InterPro" id="IPR050585">
    <property type="entry name" value="Xaa-Pro_dipeptidyl-ppase/CocE"/>
</dbReference>
<protein>
    <recommendedName>
        <fullName evidence="2">Xaa-Pro dipeptidyl-peptidase C-terminal domain-containing protein</fullName>
    </recommendedName>
</protein>
<dbReference type="PANTHER" id="PTHR43056">
    <property type="entry name" value="PEPTIDASE S9 PROLYL OLIGOPEPTIDASE"/>
    <property type="match status" value="1"/>
</dbReference>
<dbReference type="GO" id="GO:0008239">
    <property type="term" value="F:dipeptidyl-peptidase activity"/>
    <property type="evidence" value="ECO:0007669"/>
    <property type="project" value="InterPro"/>
</dbReference>
<dbReference type="OrthoDB" id="2578740at2759"/>
<feature type="domain" description="Xaa-Pro dipeptidyl-peptidase C-terminal" evidence="2">
    <location>
        <begin position="330"/>
        <end position="589"/>
    </location>
</feature>
<name>A0A072NV20_9EURO</name>
<evidence type="ECO:0000313" key="3">
    <source>
        <dbReference type="EMBL" id="KEF51222.1"/>
    </source>
</evidence>
<organism evidence="3 4">
    <name type="scientific">Exophiala aquamarina CBS 119918</name>
    <dbReference type="NCBI Taxonomy" id="1182545"/>
    <lineage>
        <taxon>Eukaryota</taxon>
        <taxon>Fungi</taxon>
        <taxon>Dikarya</taxon>
        <taxon>Ascomycota</taxon>
        <taxon>Pezizomycotina</taxon>
        <taxon>Eurotiomycetes</taxon>
        <taxon>Chaetothyriomycetidae</taxon>
        <taxon>Chaetothyriales</taxon>
        <taxon>Herpotrichiellaceae</taxon>
        <taxon>Exophiala</taxon>
    </lineage>
</organism>
<dbReference type="Pfam" id="PF02129">
    <property type="entry name" value="Peptidase_S15"/>
    <property type="match status" value="1"/>
</dbReference>
<evidence type="ECO:0000259" key="2">
    <source>
        <dbReference type="SMART" id="SM00939"/>
    </source>
</evidence>
<dbReference type="GeneID" id="25287619"/>
<gene>
    <name evidence="3" type="ORF">A1O9_12725</name>
</gene>
<dbReference type="Gene3D" id="3.40.50.1820">
    <property type="entry name" value="alpha/beta hydrolase"/>
    <property type="match status" value="1"/>
</dbReference>
<dbReference type="Pfam" id="PF08530">
    <property type="entry name" value="PepX_C"/>
    <property type="match status" value="1"/>
</dbReference>